<dbReference type="Pfam" id="PF05292">
    <property type="entry name" value="MCD"/>
    <property type="match status" value="1"/>
</dbReference>
<dbReference type="Proteomes" id="UP000886595">
    <property type="component" value="Unassembled WGS sequence"/>
</dbReference>
<comment type="caution">
    <text evidence="2">The sequence shown here is derived from an EMBL/GenBank/DDBJ whole genome shotgun (WGS) entry which is preliminary data.</text>
</comment>
<gene>
    <name evidence="2" type="ORF">Bca52824_046901</name>
</gene>
<evidence type="ECO:0000313" key="3">
    <source>
        <dbReference type="Proteomes" id="UP000886595"/>
    </source>
</evidence>
<protein>
    <recommendedName>
        <fullName evidence="1">Malonyl-CoA decarboxylase C-terminal domain-containing protein</fullName>
    </recommendedName>
</protein>
<dbReference type="AlphaFoldDB" id="A0A8X7UQP2"/>
<feature type="domain" description="Malonyl-CoA decarboxylase C-terminal" evidence="1">
    <location>
        <begin position="13"/>
        <end position="48"/>
    </location>
</feature>
<dbReference type="GO" id="GO:0050080">
    <property type="term" value="F:malonyl-CoA decarboxylase activity"/>
    <property type="evidence" value="ECO:0007669"/>
    <property type="project" value="InterPro"/>
</dbReference>
<evidence type="ECO:0000313" key="2">
    <source>
        <dbReference type="EMBL" id="KAG2287297.1"/>
    </source>
</evidence>
<dbReference type="Gene3D" id="3.40.630.180">
    <property type="match status" value="1"/>
</dbReference>
<reference evidence="2 3" key="1">
    <citation type="submission" date="2020-02" db="EMBL/GenBank/DDBJ databases">
        <authorList>
            <person name="Ma Q."/>
            <person name="Huang Y."/>
            <person name="Song X."/>
            <person name="Pei D."/>
        </authorList>
    </citation>
    <scope>NUCLEOTIDE SEQUENCE [LARGE SCALE GENOMIC DNA]</scope>
    <source>
        <strain evidence="2">Sxm20200214</strain>
        <tissue evidence="2">Leaf</tissue>
    </source>
</reference>
<sequence>MDCTLGDDGESCYFKLHQITWDDHASLLEKTVAYEAVHQISNILDLKKDWE</sequence>
<accession>A0A8X7UQP2</accession>
<proteinExistence type="predicted"/>
<dbReference type="InterPro" id="IPR007956">
    <property type="entry name" value="Malonyl_CoA_deC_C"/>
</dbReference>
<evidence type="ECO:0000259" key="1">
    <source>
        <dbReference type="Pfam" id="PF05292"/>
    </source>
</evidence>
<organism evidence="2 3">
    <name type="scientific">Brassica carinata</name>
    <name type="common">Ethiopian mustard</name>
    <name type="synonym">Abyssinian cabbage</name>
    <dbReference type="NCBI Taxonomy" id="52824"/>
    <lineage>
        <taxon>Eukaryota</taxon>
        <taxon>Viridiplantae</taxon>
        <taxon>Streptophyta</taxon>
        <taxon>Embryophyta</taxon>
        <taxon>Tracheophyta</taxon>
        <taxon>Spermatophyta</taxon>
        <taxon>Magnoliopsida</taxon>
        <taxon>eudicotyledons</taxon>
        <taxon>Gunneridae</taxon>
        <taxon>Pentapetalae</taxon>
        <taxon>rosids</taxon>
        <taxon>malvids</taxon>
        <taxon>Brassicales</taxon>
        <taxon>Brassicaceae</taxon>
        <taxon>Brassiceae</taxon>
        <taxon>Brassica</taxon>
    </lineage>
</organism>
<dbReference type="EMBL" id="JAAMPC010000010">
    <property type="protein sequence ID" value="KAG2287297.1"/>
    <property type="molecule type" value="Genomic_DNA"/>
</dbReference>
<dbReference type="OrthoDB" id="426718at2759"/>
<name>A0A8X7UQP2_BRACI</name>
<dbReference type="GO" id="GO:0006633">
    <property type="term" value="P:fatty acid biosynthetic process"/>
    <property type="evidence" value="ECO:0007669"/>
    <property type="project" value="InterPro"/>
</dbReference>
<keyword evidence="3" id="KW-1185">Reference proteome</keyword>